<organism evidence="2 3">
    <name type="scientific">Ataeniobius toweri</name>
    <dbReference type="NCBI Taxonomy" id="208326"/>
    <lineage>
        <taxon>Eukaryota</taxon>
        <taxon>Metazoa</taxon>
        <taxon>Chordata</taxon>
        <taxon>Craniata</taxon>
        <taxon>Vertebrata</taxon>
        <taxon>Euteleostomi</taxon>
        <taxon>Actinopterygii</taxon>
        <taxon>Neopterygii</taxon>
        <taxon>Teleostei</taxon>
        <taxon>Neoteleostei</taxon>
        <taxon>Acanthomorphata</taxon>
        <taxon>Ovalentaria</taxon>
        <taxon>Atherinomorphae</taxon>
        <taxon>Cyprinodontiformes</taxon>
        <taxon>Goodeidae</taxon>
        <taxon>Ataeniobius</taxon>
    </lineage>
</organism>
<feature type="region of interest" description="Disordered" evidence="1">
    <location>
        <begin position="1"/>
        <end position="24"/>
    </location>
</feature>
<reference evidence="2 3" key="1">
    <citation type="submission" date="2021-07" db="EMBL/GenBank/DDBJ databases">
        <authorList>
            <person name="Palmer J.M."/>
        </authorList>
    </citation>
    <scope>NUCLEOTIDE SEQUENCE [LARGE SCALE GENOMIC DNA]</scope>
    <source>
        <strain evidence="2 3">AT_MEX2019</strain>
        <tissue evidence="2">Muscle</tissue>
    </source>
</reference>
<feature type="region of interest" description="Disordered" evidence="1">
    <location>
        <begin position="51"/>
        <end position="74"/>
    </location>
</feature>
<gene>
    <name evidence="2" type="ORF">ATANTOWER_011326</name>
</gene>
<keyword evidence="3" id="KW-1185">Reference proteome</keyword>
<evidence type="ECO:0000313" key="3">
    <source>
        <dbReference type="Proteomes" id="UP001345963"/>
    </source>
</evidence>
<protein>
    <submittedName>
        <fullName evidence="2">Uncharacterized protein</fullName>
    </submittedName>
</protein>
<feature type="compositionally biased region" description="Basic and acidic residues" evidence="1">
    <location>
        <begin position="54"/>
        <end position="74"/>
    </location>
</feature>
<sequence length="74" mass="8458">MQPTAKESGPTLYCSEQRPGPPEPLTVLHTREISWSIFGHYDTAESLQFSGNVARKDKSVERRQTDRQKPTRDN</sequence>
<name>A0ABU7AAF3_9TELE</name>
<accession>A0ABU7AAF3</accession>
<proteinExistence type="predicted"/>
<comment type="caution">
    <text evidence="2">The sequence shown here is derived from an EMBL/GenBank/DDBJ whole genome shotgun (WGS) entry which is preliminary data.</text>
</comment>
<evidence type="ECO:0000256" key="1">
    <source>
        <dbReference type="SAM" id="MobiDB-lite"/>
    </source>
</evidence>
<dbReference type="EMBL" id="JAHUTI010010082">
    <property type="protein sequence ID" value="MED6234987.1"/>
    <property type="molecule type" value="Genomic_DNA"/>
</dbReference>
<evidence type="ECO:0000313" key="2">
    <source>
        <dbReference type="EMBL" id="MED6234987.1"/>
    </source>
</evidence>
<dbReference type="Proteomes" id="UP001345963">
    <property type="component" value="Unassembled WGS sequence"/>
</dbReference>